<dbReference type="SMART" id="SM00822">
    <property type="entry name" value="PKS_KR"/>
    <property type="match status" value="1"/>
</dbReference>
<dbReference type="Proteomes" id="UP000253303">
    <property type="component" value="Unassembled WGS sequence"/>
</dbReference>
<dbReference type="GO" id="GO:0019290">
    <property type="term" value="P:siderophore biosynthetic process"/>
    <property type="evidence" value="ECO:0007669"/>
    <property type="project" value="InterPro"/>
</dbReference>
<dbReference type="SUPFAM" id="SSF51735">
    <property type="entry name" value="NAD(P)-binding Rossmann-fold domains"/>
    <property type="match status" value="1"/>
</dbReference>
<dbReference type="PANTHER" id="PTHR24321">
    <property type="entry name" value="DEHYDROGENASES, SHORT CHAIN"/>
    <property type="match status" value="1"/>
</dbReference>
<keyword evidence="2 5" id="KW-0560">Oxidoreductase</keyword>
<accession>A0A366LRC3</accession>
<dbReference type="RefSeq" id="WP_113984695.1">
    <property type="nucleotide sequence ID" value="NZ_QMEY01000019.1"/>
</dbReference>
<dbReference type="PRINTS" id="PR00080">
    <property type="entry name" value="SDRFAMILY"/>
</dbReference>
<dbReference type="Gene3D" id="3.40.50.720">
    <property type="entry name" value="NAD(P)-binding Rossmann-like Domain"/>
    <property type="match status" value="1"/>
</dbReference>
<dbReference type="PANTHER" id="PTHR24321:SF13">
    <property type="entry name" value="2,3-DIHYDRO-2,3-DIHYDROXYBENZOATE DEHYDROGENASE"/>
    <property type="match status" value="1"/>
</dbReference>
<dbReference type="InterPro" id="IPR057326">
    <property type="entry name" value="KR_dom"/>
</dbReference>
<evidence type="ECO:0000259" key="4">
    <source>
        <dbReference type="SMART" id="SM00822"/>
    </source>
</evidence>
<dbReference type="FunFam" id="3.40.50.720:FF:000084">
    <property type="entry name" value="Short-chain dehydrogenase reductase"/>
    <property type="match status" value="1"/>
</dbReference>
<feature type="domain" description="Ketoreductase" evidence="4">
    <location>
        <begin position="7"/>
        <end position="166"/>
    </location>
</feature>
<dbReference type="InterPro" id="IPR020904">
    <property type="entry name" value="Sc_DH/Rdtase_CS"/>
</dbReference>
<evidence type="ECO:0000256" key="1">
    <source>
        <dbReference type="ARBA" id="ARBA00006484"/>
    </source>
</evidence>
<reference evidence="5 6" key="1">
    <citation type="submission" date="2018-06" db="EMBL/GenBank/DDBJ databases">
        <title>Sphaerisporangium craniellae sp. nov., isolated from a marine sponge in the South China Sea.</title>
        <authorList>
            <person name="Li L."/>
        </authorList>
    </citation>
    <scope>NUCLEOTIDE SEQUENCE [LARGE SCALE GENOMIC DNA]</scope>
    <source>
        <strain evidence="5 6">LHW63015</strain>
    </source>
</reference>
<dbReference type="InterPro" id="IPR003560">
    <property type="entry name" value="DHB_DH"/>
</dbReference>
<dbReference type="InterPro" id="IPR002347">
    <property type="entry name" value="SDR_fam"/>
</dbReference>
<comment type="caution">
    <text evidence="5">The sequence shown here is derived from an EMBL/GenBank/DDBJ whole genome shotgun (WGS) entry which is preliminary data.</text>
</comment>
<dbReference type="AlphaFoldDB" id="A0A366LRC3"/>
<evidence type="ECO:0000313" key="6">
    <source>
        <dbReference type="Proteomes" id="UP000253303"/>
    </source>
</evidence>
<dbReference type="NCBIfam" id="TIGR04316">
    <property type="entry name" value="dhbA_paeA"/>
    <property type="match status" value="1"/>
</dbReference>
<proteinExistence type="inferred from homology"/>
<dbReference type="NCBIfam" id="NF006074">
    <property type="entry name" value="PRK08220.1"/>
    <property type="match status" value="1"/>
</dbReference>
<evidence type="ECO:0000313" key="5">
    <source>
        <dbReference type="EMBL" id="RBQ16073.1"/>
    </source>
</evidence>
<organism evidence="5 6">
    <name type="scientific">Spongiactinospora rosea</name>
    <dbReference type="NCBI Taxonomy" id="2248750"/>
    <lineage>
        <taxon>Bacteria</taxon>
        <taxon>Bacillati</taxon>
        <taxon>Actinomycetota</taxon>
        <taxon>Actinomycetes</taxon>
        <taxon>Streptosporangiales</taxon>
        <taxon>Streptosporangiaceae</taxon>
        <taxon>Spongiactinospora</taxon>
    </lineage>
</organism>
<dbReference type="InterPro" id="IPR036291">
    <property type="entry name" value="NAD(P)-bd_dom_sf"/>
</dbReference>
<comment type="similarity">
    <text evidence="1">Belongs to the short-chain dehydrogenases/reductases (SDR) family.</text>
</comment>
<protein>
    <recommendedName>
        <fullName evidence="3">2,3-dihydro-2,3-dihydroxybenzoate dehydrogenase</fullName>
        <ecNumber evidence="3">1.3.1.28</ecNumber>
    </recommendedName>
</protein>
<dbReference type="EMBL" id="QMEY01000019">
    <property type="protein sequence ID" value="RBQ16073.1"/>
    <property type="molecule type" value="Genomic_DNA"/>
</dbReference>
<dbReference type="EC" id="1.3.1.28" evidence="3"/>
<sequence length="250" mass="25212">MKGVEGRIALVSGAAGGIGAAVCAALAGAGAKVAAADTQASAQPGVASYLLDVRDARAVEAAVAAIERDLGPIEILVNVAGVLRAASVRETDDETWRQSFAVNADGVFNLSRAVTRHMAVRRSGVVVTVGSNAASVPRIGMAAYAASKAAAVMFTRCLGLELAGYGVRCNVVSPGSTDTPMLRGLPGGDAPGAFEAVLAGEPAAFRVGVPLGRVALPEDVAEAVLFLASDHARHITMHELMVDGGASLRA</sequence>
<dbReference type="PRINTS" id="PR01397">
    <property type="entry name" value="DHBDHDRGNASE"/>
</dbReference>
<keyword evidence="6" id="KW-1185">Reference proteome</keyword>
<evidence type="ECO:0000256" key="2">
    <source>
        <dbReference type="ARBA" id="ARBA00023002"/>
    </source>
</evidence>
<gene>
    <name evidence="5" type="ORF">DP939_32745</name>
</gene>
<dbReference type="GO" id="GO:0008667">
    <property type="term" value="F:2,3-dihydro-2,3-dihydroxybenzoate dehydrogenase activity"/>
    <property type="evidence" value="ECO:0007669"/>
    <property type="project" value="UniProtKB-UniRule"/>
</dbReference>
<dbReference type="PROSITE" id="PS00061">
    <property type="entry name" value="ADH_SHORT"/>
    <property type="match status" value="1"/>
</dbReference>
<name>A0A366LRC3_9ACTN</name>
<evidence type="ECO:0000256" key="3">
    <source>
        <dbReference type="NCBIfam" id="TIGR04316"/>
    </source>
</evidence>
<dbReference type="Pfam" id="PF13561">
    <property type="entry name" value="adh_short_C2"/>
    <property type="match status" value="1"/>
</dbReference>
<dbReference type="OrthoDB" id="9803333at2"/>